<dbReference type="InterPro" id="IPR014710">
    <property type="entry name" value="RmlC-like_jellyroll"/>
</dbReference>
<name>A0ABV7HQA9_9GAMM</name>
<feature type="domain" description="HTH cro/C1-type" evidence="2">
    <location>
        <begin position="14"/>
        <end position="68"/>
    </location>
</feature>
<evidence type="ECO:0000259" key="2">
    <source>
        <dbReference type="PROSITE" id="PS50943"/>
    </source>
</evidence>
<dbReference type="InterPro" id="IPR050807">
    <property type="entry name" value="TransReg_Diox_bact_type"/>
</dbReference>
<dbReference type="InterPro" id="IPR011051">
    <property type="entry name" value="RmlC_Cupin_sf"/>
</dbReference>
<evidence type="ECO:0000256" key="1">
    <source>
        <dbReference type="ARBA" id="ARBA00023125"/>
    </source>
</evidence>
<comment type="caution">
    <text evidence="3">The sequence shown here is derived from an EMBL/GenBank/DDBJ whole genome shotgun (WGS) entry which is preliminary data.</text>
</comment>
<sequence>MAHSSQAVALGRRLKEIREANGLSQRELAKRAGVTNSSISMIEQGQVSPSVQSLEKVLGGIPMSLSHFFASVDGSAGDVFFNQHNMFKHEKPYGFMQVVGENLPTRKATLKHFYFDPQTDTGETPLMSPFDQSGWVSQGDIQMTIGAQIKELAPGEAFYLAAYTPCRLKNLSEFNSAQIIVATEVSPAL</sequence>
<dbReference type="SUPFAM" id="SSF51182">
    <property type="entry name" value="RmlC-like cupins"/>
    <property type="match status" value="1"/>
</dbReference>
<dbReference type="Gene3D" id="2.60.120.10">
    <property type="entry name" value="Jelly Rolls"/>
    <property type="match status" value="1"/>
</dbReference>
<dbReference type="SUPFAM" id="SSF47413">
    <property type="entry name" value="lambda repressor-like DNA-binding domains"/>
    <property type="match status" value="1"/>
</dbReference>
<dbReference type="Gene3D" id="1.10.260.40">
    <property type="entry name" value="lambda repressor-like DNA-binding domains"/>
    <property type="match status" value="1"/>
</dbReference>
<keyword evidence="1" id="KW-0238">DNA-binding</keyword>
<dbReference type="Proteomes" id="UP001595548">
    <property type="component" value="Unassembled WGS sequence"/>
</dbReference>
<reference evidence="4" key="1">
    <citation type="journal article" date="2019" name="Int. J. Syst. Evol. Microbiol.">
        <title>The Global Catalogue of Microorganisms (GCM) 10K type strain sequencing project: providing services to taxonomists for standard genome sequencing and annotation.</title>
        <authorList>
            <consortium name="The Broad Institute Genomics Platform"/>
            <consortium name="The Broad Institute Genome Sequencing Center for Infectious Disease"/>
            <person name="Wu L."/>
            <person name="Ma J."/>
        </authorList>
    </citation>
    <scope>NUCLEOTIDE SEQUENCE [LARGE SCALE GENOMIC DNA]</scope>
    <source>
        <strain evidence="4">KCTC 52141</strain>
    </source>
</reference>
<dbReference type="InterPro" id="IPR001387">
    <property type="entry name" value="Cro/C1-type_HTH"/>
</dbReference>
<evidence type="ECO:0000313" key="4">
    <source>
        <dbReference type="Proteomes" id="UP001595548"/>
    </source>
</evidence>
<dbReference type="InterPro" id="IPR010982">
    <property type="entry name" value="Lambda_DNA-bd_dom_sf"/>
</dbReference>
<dbReference type="EMBL" id="JBHRTL010000006">
    <property type="protein sequence ID" value="MFC3154996.1"/>
    <property type="molecule type" value="Genomic_DNA"/>
</dbReference>
<accession>A0ABV7HQA9</accession>
<dbReference type="Pfam" id="PF01381">
    <property type="entry name" value="HTH_3"/>
    <property type="match status" value="1"/>
</dbReference>
<proteinExistence type="predicted"/>
<dbReference type="SMART" id="SM00530">
    <property type="entry name" value="HTH_XRE"/>
    <property type="match status" value="1"/>
</dbReference>
<dbReference type="CDD" id="cd00093">
    <property type="entry name" value="HTH_XRE"/>
    <property type="match status" value="1"/>
</dbReference>
<dbReference type="RefSeq" id="WP_382415505.1">
    <property type="nucleotide sequence ID" value="NZ_AP031500.1"/>
</dbReference>
<gene>
    <name evidence="3" type="ORF">ACFOEB_07260</name>
</gene>
<evidence type="ECO:0000313" key="3">
    <source>
        <dbReference type="EMBL" id="MFC3154996.1"/>
    </source>
</evidence>
<dbReference type="PANTHER" id="PTHR46797">
    <property type="entry name" value="HTH-TYPE TRANSCRIPTIONAL REGULATOR"/>
    <property type="match status" value="1"/>
</dbReference>
<dbReference type="PANTHER" id="PTHR46797:SF11">
    <property type="entry name" value="HTH-TYPE TRANSCRIPTIONAL REGULATOR PUUR"/>
    <property type="match status" value="1"/>
</dbReference>
<keyword evidence="4" id="KW-1185">Reference proteome</keyword>
<protein>
    <submittedName>
        <fullName evidence="3">Helix-turn-helix domain-containing protein</fullName>
    </submittedName>
</protein>
<organism evidence="3 4">
    <name type="scientific">Gilvimarinus japonicus</name>
    <dbReference type="NCBI Taxonomy" id="1796469"/>
    <lineage>
        <taxon>Bacteria</taxon>
        <taxon>Pseudomonadati</taxon>
        <taxon>Pseudomonadota</taxon>
        <taxon>Gammaproteobacteria</taxon>
        <taxon>Cellvibrionales</taxon>
        <taxon>Cellvibrionaceae</taxon>
        <taxon>Gilvimarinus</taxon>
    </lineage>
</organism>
<dbReference type="PROSITE" id="PS50943">
    <property type="entry name" value="HTH_CROC1"/>
    <property type="match status" value="1"/>
</dbReference>